<evidence type="ECO:0000313" key="2">
    <source>
        <dbReference type="EMBL" id="PMC58340.1"/>
    </source>
</evidence>
<name>A0A2N6SMR3_9LACT</name>
<evidence type="ECO:0000313" key="3">
    <source>
        <dbReference type="Proteomes" id="UP000235682"/>
    </source>
</evidence>
<sequence>MRENIIMNDLAKDYSEAIAEVLKSIYDPDIELDIYNLGLVYEVNINPEGICQIVMTFTSPGCECVEIVPVELREKIRQIDGITDLDLNIVWDPAWNMNRISRLGRITLGISPR</sequence>
<accession>A0A2N6SMR3</accession>
<organism evidence="2 3">
    <name type="scientific">Dolosicoccus paucivorans</name>
    <dbReference type="NCBI Taxonomy" id="84521"/>
    <lineage>
        <taxon>Bacteria</taxon>
        <taxon>Bacillati</taxon>
        <taxon>Bacillota</taxon>
        <taxon>Bacilli</taxon>
        <taxon>Lactobacillales</taxon>
        <taxon>Aerococcaceae</taxon>
        <taxon>Dolosicoccus</taxon>
    </lineage>
</organism>
<feature type="domain" description="MIP18 family-like" evidence="1">
    <location>
        <begin position="16"/>
        <end position="83"/>
    </location>
</feature>
<dbReference type="OrthoDB" id="9805360at2"/>
<dbReference type="STRING" id="84521.SAMN04487994_10698"/>
<dbReference type="PANTHER" id="PTHR42831">
    <property type="entry name" value="FE-S PROTEIN MATURATION AUXILIARY FACTOR YITW"/>
    <property type="match status" value="1"/>
</dbReference>
<dbReference type="InterPro" id="IPR052339">
    <property type="entry name" value="Fe-S_Maturation_MIP18"/>
</dbReference>
<reference evidence="2 3" key="1">
    <citation type="submission" date="2017-09" db="EMBL/GenBank/DDBJ databases">
        <title>Bacterial strain isolated from the female urinary microbiota.</title>
        <authorList>
            <person name="Thomas-White K."/>
            <person name="Kumar N."/>
            <person name="Forster S."/>
            <person name="Putonti C."/>
            <person name="Lawley T."/>
            <person name="Wolfe A.J."/>
        </authorList>
    </citation>
    <scope>NUCLEOTIDE SEQUENCE [LARGE SCALE GENOMIC DNA]</scope>
    <source>
        <strain evidence="2 3">UMB0852</strain>
    </source>
</reference>
<gene>
    <name evidence="2" type="ORF">CJ205_04630</name>
</gene>
<comment type="caution">
    <text evidence="2">The sequence shown here is derived from an EMBL/GenBank/DDBJ whole genome shotgun (WGS) entry which is preliminary data.</text>
</comment>
<dbReference type="InterPro" id="IPR002744">
    <property type="entry name" value="MIP18-like"/>
</dbReference>
<proteinExistence type="predicted"/>
<dbReference type="Gene3D" id="3.30.300.130">
    <property type="entry name" value="Fe-S cluster assembly (FSCA)"/>
    <property type="match status" value="1"/>
</dbReference>
<dbReference type="Pfam" id="PF01883">
    <property type="entry name" value="FeS_assembly_P"/>
    <property type="match status" value="1"/>
</dbReference>
<dbReference type="SUPFAM" id="SSF117916">
    <property type="entry name" value="Fe-S cluster assembly (FSCA) domain-like"/>
    <property type="match status" value="1"/>
</dbReference>
<dbReference type="PANTHER" id="PTHR42831:SF1">
    <property type="entry name" value="FE-S PROTEIN MATURATION AUXILIARY FACTOR YITW"/>
    <property type="match status" value="1"/>
</dbReference>
<dbReference type="AlphaFoldDB" id="A0A2N6SMR3"/>
<dbReference type="EMBL" id="PNHE01000016">
    <property type="protein sequence ID" value="PMC58340.1"/>
    <property type="molecule type" value="Genomic_DNA"/>
</dbReference>
<dbReference type="Proteomes" id="UP000235682">
    <property type="component" value="Unassembled WGS sequence"/>
</dbReference>
<dbReference type="InterPro" id="IPR034904">
    <property type="entry name" value="FSCA_dom_sf"/>
</dbReference>
<keyword evidence="3" id="KW-1185">Reference proteome</keyword>
<protein>
    <submittedName>
        <fullName evidence="2">DUF59 domain-containing protein</fullName>
    </submittedName>
</protein>
<evidence type="ECO:0000259" key="1">
    <source>
        <dbReference type="Pfam" id="PF01883"/>
    </source>
</evidence>
<dbReference type="RefSeq" id="WP_092086791.1">
    <property type="nucleotide sequence ID" value="NZ_FNEL01000069.1"/>
</dbReference>